<dbReference type="SUPFAM" id="SSF88723">
    <property type="entry name" value="PIN domain-like"/>
    <property type="match status" value="1"/>
</dbReference>
<proteinExistence type="predicted"/>
<evidence type="ECO:0000313" key="3">
    <source>
        <dbReference type="Proteomes" id="UP000239001"/>
    </source>
</evidence>
<comment type="caution">
    <text evidence="2">The sequence shown here is derived from an EMBL/GenBank/DDBJ whole genome shotgun (WGS) entry which is preliminary data.</text>
</comment>
<sequence>MSNYVLDASAILAFLNQEPGSDRVSEILATGAVVSAVNLSEVITKLIEAGVPEEEIRLVLSYLNCTVINFDEQSAWYAALLLPLTKNAGLSLGDRACLGLSLQLNLPAVTSDRAWQLLTIGATIEVIR</sequence>
<name>A0A2T1LZ23_9CHRO</name>
<feature type="domain" description="PIN" evidence="1">
    <location>
        <begin position="4"/>
        <end position="115"/>
    </location>
</feature>
<dbReference type="CDD" id="cd18682">
    <property type="entry name" value="PIN_VapC-like"/>
    <property type="match status" value="1"/>
</dbReference>
<evidence type="ECO:0000259" key="1">
    <source>
        <dbReference type="Pfam" id="PF01850"/>
    </source>
</evidence>
<dbReference type="AlphaFoldDB" id="A0A2T1LZ23"/>
<dbReference type="Proteomes" id="UP000239001">
    <property type="component" value="Unassembled WGS sequence"/>
</dbReference>
<gene>
    <name evidence="2" type="ORF">C7H19_08885</name>
</gene>
<protein>
    <submittedName>
        <fullName evidence="2">VapC toxin family PIN domain ribonuclease</fullName>
    </submittedName>
</protein>
<organism evidence="2 3">
    <name type="scientific">Aphanothece hegewaldii CCALA 016</name>
    <dbReference type="NCBI Taxonomy" id="2107694"/>
    <lineage>
        <taxon>Bacteria</taxon>
        <taxon>Bacillati</taxon>
        <taxon>Cyanobacteriota</taxon>
        <taxon>Cyanophyceae</taxon>
        <taxon>Oscillatoriophycideae</taxon>
        <taxon>Chroococcales</taxon>
        <taxon>Aphanothecaceae</taxon>
        <taxon>Aphanothece</taxon>
    </lineage>
</organism>
<dbReference type="InterPro" id="IPR002716">
    <property type="entry name" value="PIN_dom"/>
</dbReference>
<dbReference type="Gene3D" id="3.40.50.1010">
    <property type="entry name" value="5'-nuclease"/>
    <property type="match status" value="1"/>
</dbReference>
<dbReference type="InterPro" id="IPR029060">
    <property type="entry name" value="PIN-like_dom_sf"/>
</dbReference>
<reference evidence="2 3" key="1">
    <citation type="submission" date="2018-03" db="EMBL/GenBank/DDBJ databases">
        <title>The ancient ancestry and fast evolution of plastids.</title>
        <authorList>
            <person name="Moore K.R."/>
            <person name="Magnabosco C."/>
            <person name="Momper L."/>
            <person name="Gold D.A."/>
            <person name="Bosak T."/>
            <person name="Fournier G.P."/>
        </authorList>
    </citation>
    <scope>NUCLEOTIDE SEQUENCE [LARGE SCALE GENOMIC DNA]</scope>
    <source>
        <strain evidence="2 3">CCALA 016</strain>
    </source>
</reference>
<evidence type="ECO:0000313" key="2">
    <source>
        <dbReference type="EMBL" id="PSF37659.1"/>
    </source>
</evidence>
<accession>A0A2T1LZ23</accession>
<dbReference type="OrthoDB" id="286092at2"/>
<reference evidence="2 3" key="2">
    <citation type="submission" date="2018-03" db="EMBL/GenBank/DDBJ databases">
        <authorList>
            <person name="Keele B.F."/>
        </authorList>
    </citation>
    <scope>NUCLEOTIDE SEQUENCE [LARGE SCALE GENOMIC DNA]</scope>
    <source>
        <strain evidence="2 3">CCALA 016</strain>
    </source>
</reference>
<dbReference type="Pfam" id="PF01850">
    <property type="entry name" value="PIN"/>
    <property type="match status" value="1"/>
</dbReference>
<dbReference type="EMBL" id="PXOH01000007">
    <property type="protein sequence ID" value="PSF37659.1"/>
    <property type="molecule type" value="Genomic_DNA"/>
</dbReference>
<keyword evidence="3" id="KW-1185">Reference proteome</keyword>
<dbReference type="RefSeq" id="WP_106456524.1">
    <property type="nucleotide sequence ID" value="NZ_PXOH01000007.1"/>
</dbReference>